<gene>
    <name evidence="5" type="primary">LOC108566630</name>
</gene>
<keyword evidence="2" id="KW-0808">Transferase</keyword>
<evidence type="ECO:0000256" key="1">
    <source>
        <dbReference type="ARBA" id="ARBA00005771"/>
    </source>
</evidence>
<dbReference type="RefSeq" id="XP_017782108.1">
    <property type="nucleotide sequence ID" value="XM_017926619.1"/>
</dbReference>
<dbReference type="GeneID" id="108566630"/>
<comment type="similarity">
    <text evidence="1">Belongs to the sulfotransferase 1 family.</text>
</comment>
<name>A0ABM1N5K8_NICVS</name>
<dbReference type="InterPro" id="IPR000863">
    <property type="entry name" value="Sulfotransferase_dom"/>
</dbReference>
<keyword evidence="4" id="KW-1185">Reference proteome</keyword>
<accession>A0ABM1N5K8</accession>
<proteinExistence type="inferred from homology"/>
<feature type="domain" description="Sulfotransferase" evidence="3">
    <location>
        <begin position="47"/>
        <end position="268"/>
    </location>
</feature>
<evidence type="ECO:0000313" key="5">
    <source>
        <dbReference type="RefSeq" id="XP_017782108.1"/>
    </source>
</evidence>
<dbReference type="InterPro" id="IPR027417">
    <property type="entry name" value="P-loop_NTPase"/>
</dbReference>
<dbReference type="Pfam" id="PF00685">
    <property type="entry name" value="Sulfotransfer_1"/>
    <property type="match status" value="1"/>
</dbReference>
<dbReference type="Gene3D" id="3.40.50.300">
    <property type="entry name" value="P-loop containing nucleotide triphosphate hydrolases"/>
    <property type="match status" value="1"/>
</dbReference>
<organism evidence="4 5">
    <name type="scientific">Nicrophorus vespilloides</name>
    <name type="common">Boreal carrion beetle</name>
    <dbReference type="NCBI Taxonomy" id="110193"/>
    <lineage>
        <taxon>Eukaryota</taxon>
        <taxon>Metazoa</taxon>
        <taxon>Ecdysozoa</taxon>
        <taxon>Arthropoda</taxon>
        <taxon>Hexapoda</taxon>
        <taxon>Insecta</taxon>
        <taxon>Pterygota</taxon>
        <taxon>Neoptera</taxon>
        <taxon>Endopterygota</taxon>
        <taxon>Coleoptera</taxon>
        <taxon>Polyphaga</taxon>
        <taxon>Staphyliniformia</taxon>
        <taxon>Silphidae</taxon>
        <taxon>Nicrophorinae</taxon>
        <taxon>Nicrophorus</taxon>
    </lineage>
</organism>
<protein>
    <submittedName>
        <fullName evidence="5">Sulfotransferase 1C4-like</fullName>
    </submittedName>
</protein>
<sequence>MGPNLDEILERKFTSVFRKGYRKYGKFTLPARFEDLRTEIDDFEVFDDDVWVCSFPKTGTTWTQEMVWLICNDFDYVKAEENLGARFPFLEVSAVFDFRDLISENDEFKPPVFIENSLEFTKNCPRPRMIKTHLPWDLLPRAIREFQVKPKIIYVSRNPKDTCVSYFHHARLFEGFSGDFRDFAQLFIAGKVSFGPFFDNFLSFWNVKDQKNLLFIKYEDMKMDLGEVMETVAKFVGKTLSEIEKSKLLKHLSFEEMKRNPAVNFEPVLEFHRRFNLVKVDGVFMRSGVRRLD</sequence>
<dbReference type="PANTHER" id="PTHR11783">
    <property type="entry name" value="SULFOTRANSFERASE SULT"/>
    <property type="match status" value="1"/>
</dbReference>
<dbReference type="Proteomes" id="UP000695000">
    <property type="component" value="Unplaced"/>
</dbReference>
<evidence type="ECO:0000313" key="4">
    <source>
        <dbReference type="Proteomes" id="UP000695000"/>
    </source>
</evidence>
<evidence type="ECO:0000259" key="3">
    <source>
        <dbReference type="Pfam" id="PF00685"/>
    </source>
</evidence>
<reference evidence="5" key="1">
    <citation type="submission" date="2025-08" db="UniProtKB">
        <authorList>
            <consortium name="RefSeq"/>
        </authorList>
    </citation>
    <scope>IDENTIFICATION</scope>
    <source>
        <tissue evidence="5">Whole Larva</tissue>
    </source>
</reference>
<dbReference type="SUPFAM" id="SSF52540">
    <property type="entry name" value="P-loop containing nucleoside triphosphate hydrolases"/>
    <property type="match status" value="1"/>
</dbReference>
<evidence type="ECO:0000256" key="2">
    <source>
        <dbReference type="ARBA" id="ARBA00022679"/>
    </source>
</evidence>